<keyword evidence="3" id="KW-0012">Acyltransferase</keyword>
<accession>A0A438JFS9</accession>
<evidence type="ECO:0000313" key="5">
    <source>
        <dbReference type="Proteomes" id="UP000288805"/>
    </source>
</evidence>
<dbReference type="PANTHER" id="PTHR31642:SF324">
    <property type="entry name" value="SPERMIDINE HYDROXYCINNAMOYL TRANSFERASE"/>
    <property type="match status" value="1"/>
</dbReference>
<evidence type="ECO:0000256" key="1">
    <source>
        <dbReference type="ARBA" id="ARBA00009861"/>
    </source>
</evidence>
<reference evidence="4 5" key="1">
    <citation type="journal article" date="2018" name="PLoS Genet.">
        <title>Population sequencing reveals clonal diversity and ancestral inbreeding in the grapevine cultivar Chardonnay.</title>
        <authorList>
            <person name="Roach M.J."/>
            <person name="Johnson D.L."/>
            <person name="Bohlmann J."/>
            <person name="van Vuuren H.J."/>
            <person name="Jones S.J."/>
            <person name="Pretorius I.S."/>
            <person name="Schmidt S.A."/>
            <person name="Borneman A.R."/>
        </authorList>
    </citation>
    <scope>NUCLEOTIDE SEQUENCE [LARGE SCALE GENOMIC DNA]</scope>
    <source>
        <strain evidence="5">cv. Chardonnay</strain>
        <tissue evidence="4">Leaf</tissue>
    </source>
</reference>
<organism evidence="4 5">
    <name type="scientific">Vitis vinifera</name>
    <name type="common">Grape</name>
    <dbReference type="NCBI Taxonomy" id="29760"/>
    <lineage>
        <taxon>Eukaryota</taxon>
        <taxon>Viridiplantae</taxon>
        <taxon>Streptophyta</taxon>
        <taxon>Embryophyta</taxon>
        <taxon>Tracheophyta</taxon>
        <taxon>Spermatophyta</taxon>
        <taxon>Magnoliopsida</taxon>
        <taxon>eudicotyledons</taxon>
        <taxon>Gunneridae</taxon>
        <taxon>Pentapetalae</taxon>
        <taxon>rosids</taxon>
        <taxon>Vitales</taxon>
        <taxon>Vitaceae</taxon>
        <taxon>Viteae</taxon>
        <taxon>Vitis</taxon>
    </lineage>
</organism>
<sequence length="456" mass="50357">MVVVSLKASYTVKPSEPTFDGRLSLSEWDQIGTITHVPTIYFYRPSQDWIMRDGDILATLRDSLSRVLVHFYPLAGRLCWIQGSRLELECNAMGVQLIEAESQATLDDFGDFAPSPDLEYLVPCVNYNSPIHELPLMLVQLTKFSCGGISLSTSISHAVADGQSALHFIDEWARLARGEPLGTPPFLDRKVLRAGDSPIAPPCFDHAEFSHPPLLMGASSTVEERKKGTTVSLLKLTKTQVERLKKMANDSRPTECGRPYSRYETIAAHIWRCACNARGHKPEQPTAIGICIDSRSRMRPPLPQGYFGNATLDVIATGRSGELVSKPLGYASSRIRAAIEKVTDEYVWSAIDFLKNQPDLSQFQDLHALGNDEGPFYGNPNLGVISWLTLPMYGIDFGWGKEVYMGPGPHDFDGDSLILPGHDGDGSLVVALCLQVAHMDAFKNFFYEAMAESSIN</sequence>
<proteinExistence type="inferred from homology"/>
<dbReference type="SUPFAM" id="SSF52777">
    <property type="entry name" value="CoA-dependent acyltransferases"/>
    <property type="match status" value="1"/>
</dbReference>
<dbReference type="FunFam" id="3.30.559.10:FF:000008">
    <property type="entry name" value="Tryptamine hydroxycinnamoyl transferase"/>
    <property type="match status" value="1"/>
</dbReference>
<comment type="similarity">
    <text evidence="1">Belongs to the plant acyltransferase family.</text>
</comment>
<dbReference type="AlphaFoldDB" id="A0A438JFS9"/>
<dbReference type="Pfam" id="PF02458">
    <property type="entry name" value="Transferase"/>
    <property type="match status" value="1"/>
</dbReference>
<comment type="caution">
    <text evidence="4">The sequence shown here is derived from an EMBL/GenBank/DDBJ whole genome shotgun (WGS) entry which is preliminary data.</text>
</comment>
<evidence type="ECO:0000313" key="4">
    <source>
        <dbReference type="EMBL" id="RVX07799.1"/>
    </source>
</evidence>
<evidence type="ECO:0000256" key="3">
    <source>
        <dbReference type="ARBA" id="ARBA00023315"/>
    </source>
</evidence>
<dbReference type="Proteomes" id="UP000288805">
    <property type="component" value="Unassembled WGS sequence"/>
</dbReference>
<dbReference type="EMBL" id="QGNW01000044">
    <property type="protein sequence ID" value="RVX07799.1"/>
    <property type="molecule type" value="Genomic_DNA"/>
</dbReference>
<dbReference type="InterPro" id="IPR023213">
    <property type="entry name" value="CAT-like_dom_sf"/>
</dbReference>
<dbReference type="PANTHER" id="PTHR31642">
    <property type="entry name" value="TRICHOTHECENE 3-O-ACETYLTRANSFERASE"/>
    <property type="match status" value="1"/>
</dbReference>
<name>A0A438JFS9_VITVI</name>
<dbReference type="GO" id="GO:0016746">
    <property type="term" value="F:acyltransferase activity"/>
    <property type="evidence" value="ECO:0007669"/>
    <property type="project" value="UniProtKB-KW"/>
</dbReference>
<evidence type="ECO:0000256" key="2">
    <source>
        <dbReference type="ARBA" id="ARBA00022679"/>
    </source>
</evidence>
<gene>
    <name evidence="4" type="primary">SHT_16</name>
    <name evidence="4" type="ORF">CK203_021801</name>
</gene>
<dbReference type="InterPro" id="IPR050317">
    <property type="entry name" value="Plant_Fungal_Acyltransferase"/>
</dbReference>
<keyword evidence="2 4" id="KW-0808">Transferase</keyword>
<dbReference type="Gene3D" id="3.30.559.10">
    <property type="entry name" value="Chloramphenicol acetyltransferase-like domain"/>
    <property type="match status" value="2"/>
</dbReference>
<protein>
    <submittedName>
        <fullName evidence="4">Spermidine hydroxycinnamoyl transferase</fullName>
    </submittedName>
</protein>